<dbReference type="InterPro" id="IPR011021">
    <property type="entry name" value="Arrestin-like_N"/>
</dbReference>
<dbReference type="Proteomes" id="UP001153636">
    <property type="component" value="Chromosome 6"/>
</dbReference>
<dbReference type="Pfam" id="PF00339">
    <property type="entry name" value="Arrestin_N"/>
    <property type="match status" value="1"/>
</dbReference>
<dbReference type="InterPro" id="IPR014756">
    <property type="entry name" value="Ig_E-set"/>
</dbReference>
<dbReference type="GO" id="GO:0015031">
    <property type="term" value="P:protein transport"/>
    <property type="evidence" value="ECO:0007669"/>
    <property type="project" value="TreeGrafter"/>
</dbReference>
<dbReference type="Pfam" id="PF02752">
    <property type="entry name" value="Arrestin_C"/>
    <property type="match status" value="1"/>
</dbReference>
<dbReference type="PANTHER" id="PTHR11188">
    <property type="entry name" value="ARRESTIN DOMAIN CONTAINING PROTEIN"/>
    <property type="match status" value="1"/>
</dbReference>
<evidence type="ECO:0000313" key="5">
    <source>
        <dbReference type="Proteomes" id="UP001153636"/>
    </source>
</evidence>
<dbReference type="AlphaFoldDB" id="A0A9P0GJW3"/>
<organism evidence="4 5">
    <name type="scientific">Psylliodes chrysocephalus</name>
    <dbReference type="NCBI Taxonomy" id="3402493"/>
    <lineage>
        <taxon>Eukaryota</taxon>
        <taxon>Metazoa</taxon>
        <taxon>Ecdysozoa</taxon>
        <taxon>Arthropoda</taxon>
        <taxon>Hexapoda</taxon>
        <taxon>Insecta</taxon>
        <taxon>Pterygota</taxon>
        <taxon>Neoptera</taxon>
        <taxon>Endopterygota</taxon>
        <taxon>Coleoptera</taxon>
        <taxon>Polyphaga</taxon>
        <taxon>Cucujiformia</taxon>
        <taxon>Chrysomeloidea</taxon>
        <taxon>Chrysomelidae</taxon>
        <taxon>Galerucinae</taxon>
        <taxon>Alticini</taxon>
        <taxon>Psylliodes</taxon>
    </lineage>
</organism>
<proteinExistence type="inferred from homology"/>
<protein>
    <recommendedName>
        <fullName evidence="3">Arrestin C-terminal-like domain-containing protein</fullName>
    </recommendedName>
</protein>
<dbReference type="Gene3D" id="2.60.40.640">
    <property type="match status" value="2"/>
</dbReference>
<feature type="domain" description="Arrestin C-terminal-like" evidence="3">
    <location>
        <begin position="158"/>
        <end position="290"/>
    </location>
</feature>
<dbReference type="SUPFAM" id="SSF81296">
    <property type="entry name" value="E set domains"/>
    <property type="match status" value="2"/>
</dbReference>
<evidence type="ECO:0000259" key="3">
    <source>
        <dbReference type="SMART" id="SM01017"/>
    </source>
</evidence>
<dbReference type="SMART" id="SM01017">
    <property type="entry name" value="Arrestin_C"/>
    <property type="match status" value="1"/>
</dbReference>
<evidence type="ECO:0000313" key="4">
    <source>
        <dbReference type="EMBL" id="CAH1111893.1"/>
    </source>
</evidence>
<dbReference type="PANTHER" id="PTHR11188:SF17">
    <property type="entry name" value="FI21816P1"/>
    <property type="match status" value="1"/>
</dbReference>
<comment type="similarity">
    <text evidence="1">Belongs to the arrestin family.</text>
</comment>
<evidence type="ECO:0000256" key="2">
    <source>
        <dbReference type="ARBA" id="ARBA00022606"/>
    </source>
</evidence>
<sequence>MSCKIIVDSFNDPTYLHGSVICYIPKTIKIREVRCILKGKEYTSFQQGEYAFYGKNIFLLREVVLYNRDTIEAGTYRFPFEFRLPPDLPNSLQMKHGCIKYTLKAYVDIPLSFDYIEKIGVLFSHPVDLNVQHGILLGNITYEWEEKMNWISCFACCDNGLSTMRCTLQEKNAYVSGEVLNMFVDVKNISKTNMQRLDVTLTRITTFKVHGGNCVTQKRFLAFQTYDGVSSNTQRSYSIDYRIPQSIVPNNFFWCKLIEEVFRLRVVGVYPSCYDDLIVDFYLVIGQIPLNNLAEDEETTRTN</sequence>
<dbReference type="GO" id="GO:0005737">
    <property type="term" value="C:cytoplasm"/>
    <property type="evidence" value="ECO:0007669"/>
    <property type="project" value="TreeGrafter"/>
</dbReference>
<evidence type="ECO:0000256" key="1">
    <source>
        <dbReference type="ARBA" id="ARBA00005298"/>
    </source>
</evidence>
<dbReference type="InterPro" id="IPR011022">
    <property type="entry name" value="Arrestin_C-like"/>
</dbReference>
<reference evidence="4" key="1">
    <citation type="submission" date="2022-01" db="EMBL/GenBank/DDBJ databases">
        <authorList>
            <person name="King R."/>
        </authorList>
    </citation>
    <scope>NUCLEOTIDE SEQUENCE</scope>
</reference>
<name>A0A9P0GJW3_9CUCU</name>
<dbReference type="OrthoDB" id="2333384at2759"/>
<dbReference type="EMBL" id="OV651818">
    <property type="protein sequence ID" value="CAH1111893.1"/>
    <property type="molecule type" value="Genomic_DNA"/>
</dbReference>
<keyword evidence="5" id="KW-1185">Reference proteome</keyword>
<gene>
    <name evidence="4" type="ORF">PSYICH_LOCUS12339</name>
</gene>
<keyword evidence="2" id="KW-0716">Sensory transduction</keyword>
<accession>A0A9P0GJW3</accession>
<dbReference type="InterPro" id="IPR050357">
    <property type="entry name" value="Arrestin_domain-protein"/>
</dbReference>
<dbReference type="InterPro" id="IPR014752">
    <property type="entry name" value="Arrestin-like_C"/>
</dbReference>